<dbReference type="KEGG" id="nta:107821422"/>
<dbReference type="Pfam" id="PF04570">
    <property type="entry name" value="zf-FLZ"/>
    <property type="match status" value="1"/>
</dbReference>
<dbReference type="RefSeq" id="XP_016503344.1">
    <property type="nucleotide sequence ID" value="XM_016647858.1"/>
</dbReference>
<dbReference type="GO" id="GO:0008270">
    <property type="term" value="F:zinc ion binding"/>
    <property type="evidence" value="ECO:0007669"/>
    <property type="project" value="UniProtKB-KW"/>
</dbReference>
<dbReference type="STRING" id="4097.A0A1S4CQR8"/>
<keyword evidence="4" id="KW-0479">Metal-binding</keyword>
<dbReference type="PaxDb" id="4097-A0A1S4CQR8"/>
<gene>
    <name evidence="8" type="primary">LOC107821422</name>
</gene>
<evidence type="ECO:0000256" key="4">
    <source>
        <dbReference type="ARBA" id="ARBA00022723"/>
    </source>
</evidence>
<evidence type="ECO:0000256" key="1">
    <source>
        <dbReference type="ARBA" id="ARBA00004496"/>
    </source>
</evidence>
<dbReference type="AlphaFoldDB" id="A0A1S4CQR8"/>
<feature type="zinc finger region" description="FLZ-type" evidence="6">
    <location>
        <begin position="76"/>
        <end position="120"/>
    </location>
</feature>
<evidence type="ECO:0000256" key="3">
    <source>
        <dbReference type="ARBA" id="ARBA00022490"/>
    </source>
</evidence>
<evidence type="ECO:0000259" key="7">
    <source>
        <dbReference type="PROSITE" id="PS51795"/>
    </source>
</evidence>
<keyword evidence="5" id="KW-0863">Zinc-finger</keyword>
<accession>A0A1S4CQR8</accession>
<dbReference type="InterPro" id="IPR007650">
    <property type="entry name" value="Zf-FLZ_dom"/>
</dbReference>
<protein>
    <recommendedName>
        <fullName evidence="7">FLZ-type domain-containing protein</fullName>
    </recommendedName>
</protein>
<comment type="similarity">
    <text evidence="2">Belongs to the FLZ family.</text>
</comment>
<dbReference type="PANTHER" id="PTHR33059">
    <property type="entry name" value="FCS-LIKE ZINC FINGER 5"/>
    <property type="match status" value="1"/>
</dbReference>
<sequence length="145" mass="15479">MVGLSVVLEGNENITGTKTNVAITATATCATSSFSNIVNKASTVTIKPFSPNITISSPFCTQNSFAAIAMATTNCGFLDSCFLCKQKLLPGQDIYMYKGDRAFCSVECRCSHIFKDEEETTKTKPKDNCSLASIKPQASSSTSTC</sequence>
<evidence type="ECO:0000256" key="6">
    <source>
        <dbReference type="PROSITE-ProRule" id="PRU01131"/>
    </source>
</evidence>
<dbReference type="PANTHER" id="PTHR33059:SF84">
    <property type="entry name" value="FCS-LIKE ZINC FINGER 15"/>
    <property type="match status" value="1"/>
</dbReference>
<keyword evidence="5" id="KW-0862">Zinc</keyword>
<evidence type="ECO:0000313" key="8">
    <source>
        <dbReference type="RefSeq" id="XP_016503344.1"/>
    </source>
</evidence>
<dbReference type="GO" id="GO:0005737">
    <property type="term" value="C:cytoplasm"/>
    <property type="evidence" value="ECO:0007669"/>
    <property type="project" value="UniProtKB-SubCell"/>
</dbReference>
<comment type="subcellular location">
    <subcellularLocation>
        <location evidence="1">Cytoplasm</location>
    </subcellularLocation>
</comment>
<organism evidence="8">
    <name type="scientific">Nicotiana tabacum</name>
    <name type="common">Common tobacco</name>
    <dbReference type="NCBI Taxonomy" id="4097"/>
    <lineage>
        <taxon>Eukaryota</taxon>
        <taxon>Viridiplantae</taxon>
        <taxon>Streptophyta</taxon>
        <taxon>Embryophyta</taxon>
        <taxon>Tracheophyta</taxon>
        <taxon>Spermatophyta</taxon>
        <taxon>Magnoliopsida</taxon>
        <taxon>eudicotyledons</taxon>
        <taxon>Gunneridae</taxon>
        <taxon>Pentapetalae</taxon>
        <taxon>asterids</taxon>
        <taxon>lamiids</taxon>
        <taxon>Solanales</taxon>
        <taxon>Solanaceae</taxon>
        <taxon>Nicotianoideae</taxon>
        <taxon>Nicotianeae</taxon>
        <taxon>Nicotiana</taxon>
    </lineage>
</organism>
<dbReference type="OrthoDB" id="1926521at2759"/>
<keyword evidence="3" id="KW-0963">Cytoplasm</keyword>
<reference evidence="8" key="1">
    <citation type="submission" date="2025-08" db="UniProtKB">
        <authorList>
            <consortium name="RefSeq"/>
        </authorList>
    </citation>
    <scope>IDENTIFICATION</scope>
</reference>
<name>A0A1S4CQR8_TOBAC</name>
<evidence type="ECO:0000256" key="5">
    <source>
        <dbReference type="ARBA" id="ARBA00022771"/>
    </source>
</evidence>
<dbReference type="PROSITE" id="PS51795">
    <property type="entry name" value="ZF_FLZ"/>
    <property type="match status" value="1"/>
</dbReference>
<feature type="domain" description="FLZ-type" evidence="7">
    <location>
        <begin position="76"/>
        <end position="120"/>
    </location>
</feature>
<evidence type="ECO:0000256" key="2">
    <source>
        <dbReference type="ARBA" id="ARBA00009374"/>
    </source>
</evidence>
<proteinExistence type="inferred from homology"/>